<dbReference type="InterPro" id="IPR050104">
    <property type="entry name" value="FMN-dep_NADH:Q_OxRdtase_AzoR1"/>
</dbReference>
<dbReference type="EMBL" id="CQEH01000001">
    <property type="protein sequence ID" value="CNK37859.1"/>
    <property type="molecule type" value="Genomic_DNA"/>
</dbReference>
<dbReference type="Pfam" id="PF02525">
    <property type="entry name" value="Flavodoxin_2"/>
    <property type="match status" value="1"/>
</dbReference>
<dbReference type="Proteomes" id="UP000041595">
    <property type="component" value="Unassembled WGS sequence"/>
</dbReference>
<comment type="catalytic activity">
    <reaction evidence="6">
        <text>2 a quinone + NADH + H(+) = 2 a 1,4-benzosemiquinone + NAD(+)</text>
        <dbReference type="Rhea" id="RHEA:65952"/>
        <dbReference type="ChEBI" id="CHEBI:15378"/>
        <dbReference type="ChEBI" id="CHEBI:57540"/>
        <dbReference type="ChEBI" id="CHEBI:57945"/>
        <dbReference type="ChEBI" id="CHEBI:132124"/>
        <dbReference type="ChEBI" id="CHEBI:134225"/>
    </reaction>
</comment>
<dbReference type="HAMAP" id="MF_01216">
    <property type="entry name" value="Azoreductase_type1"/>
    <property type="match status" value="1"/>
</dbReference>
<dbReference type="InterPro" id="IPR023048">
    <property type="entry name" value="NADH:quinone_OxRdtase_FMN_depd"/>
</dbReference>
<dbReference type="PANTHER" id="PTHR43741:SF4">
    <property type="entry name" value="FMN-DEPENDENT NADH:QUINONE OXIDOREDUCTASE"/>
    <property type="match status" value="1"/>
</dbReference>
<evidence type="ECO:0000313" key="11">
    <source>
        <dbReference type="Proteomes" id="UP000041595"/>
    </source>
</evidence>
<organism evidence="9 11">
    <name type="scientific">Yersinia aldovae</name>
    <dbReference type="NCBI Taxonomy" id="29483"/>
    <lineage>
        <taxon>Bacteria</taxon>
        <taxon>Pseudomonadati</taxon>
        <taxon>Pseudomonadota</taxon>
        <taxon>Gammaproteobacteria</taxon>
        <taxon>Enterobacterales</taxon>
        <taxon>Yersiniaceae</taxon>
        <taxon>Yersinia</taxon>
    </lineage>
</organism>
<dbReference type="RefSeq" id="WP_004704629.1">
    <property type="nucleotide sequence ID" value="NZ_CABHQE010000026.1"/>
</dbReference>
<dbReference type="Proteomes" id="UP000038647">
    <property type="component" value="Unassembled WGS sequence"/>
</dbReference>
<dbReference type="GO" id="GO:0016655">
    <property type="term" value="F:oxidoreductase activity, acting on NAD(P)H, quinone or similar compound as acceptor"/>
    <property type="evidence" value="ECO:0007669"/>
    <property type="project" value="InterPro"/>
</dbReference>
<comment type="similarity">
    <text evidence="6">Belongs to the azoreductase type 1 family.</text>
</comment>
<feature type="domain" description="Flavodoxin-like fold" evidence="7">
    <location>
        <begin position="1"/>
        <end position="188"/>
    </location>
</feature>
<sequence length="207" mass="23637">MKVLHINASARDDKSQSLRLADVFIDEFRKKRNDIIIDRFDLFHDELPEFGAIASGAKMALFTGTEQTAEQKSVWDNARAVFDRFAEADVYVFNIPLWNNGMPYILKQFIDVVTQPGWAFGFDMEKGYTGLLTNKKAFVVHASGVYRDGIAPNFGSDFSSPYFRDWLNFVGVEDIHEVKFMPTVVNNDIENTYLTAEKETKALISHF</sequence>
<keyword evidence="10" id="KW-1185">Reference proteome</keyword>
<comment type="catalytic activity">
    <reaction evidence="5">
        <text>N,N-dimethyl-1,4-phenylenediamine + anthranilate + 2 NAD(+) = 2-(4-dimethylaminophenyl)diazenylbenzoate + 2 NADH + 2 H(+)</text>
        <dbReference type="Rhea" id="RHEA:55872"/>
        <dbReference type="ChEBI" id="CHEBI:15378"/>
        <dbReference type="ChEBI" id="CHEBI:15783"/>
        <dbReference type="ChEBI" id="CHEBI:16567"/>
        <dbReference type="ChEBI" id="CHEBI:57540"/>
        <dbReference type="ChEBI" id="CHEBI:57945"/>
        <dbReference type="ChEBI" id="CHEBI:71579"/>
        <dbReference type="EC" id="1.7.1.17"/>
    </reaction>
    <physiologicalReaction direction="right-to-left" evidence="5">
        <dbReference type="Rhea" id="RHEA:55874"/>
    </physiologicalReaction>
</comment>
<protein>
    <recommendedName>
        <fullName evidence="6">FMN dependent NADH:quinone oxidoreductase</fullName>
        <ecNumber evidence="6">1.6.5.-</ecNumber>
    </recommendedName>
    <alternativeName>
        <fullName evidence="6">Azo-dye reductase</fullName>
    </alternativeName>
    <alternativeName>
        <fullName evidence="6">FMN-dependent NADH-azo compound oxidoreductase</fullName>
    </alternativeName>
    <alternativeName>
        <fullName evidence="6">FMN-dependent NADH-azoreductase</fullName>
        <ecNumber evidence="6">1.7.1.17</ecNumber>
    </alternativeName>
</protein>
<dbReference type="EMBL" id="CQEJ01000013">
    <property type="protein sequence ID" value="CNL27616.1"/>
    <property type="molecule type" value="Genomic_DNA"/>
</dbReference>
<proteinExistence type="inferred from homology"/>
<evidence type="ECO:0000256" key="1">
    <source>
        <dbReference type="ARBA" id="ARBA00022630"/>
    </source>
</evidence>
<evidence type="ECO:0000256" key="5">
    <source>
        <dbReference type="ARBA" id="ARBA00048542"/>
    </source>
</evidence>
<accession>A0A0T9U9D2</accession>
<dbReference type="EC" id="1.6.5.-" evidence="6"/>
<evidence type="ECO:0000313" key="9">
    <source>
        <dbReference type="EMBL" id="CNL27616.1"/>
    </source>
</evidence>
<comment type="cofactor">
    <cofactor evidence="6">
        <name>FMN</name>
        <dbReference type="ChEBI" id="CHEBI:58210"/>
    </cofactor>
    <text evidence="6">Binds 1 FMN per subunit.</text>
</comment>
<dbReference type="PANTHER" id="PTHR43741">
    <property type="entry name" value="FMN-DEPENDENT NADH-AZOREDUCTASE 1"/>
    <property type="match status" value="1"/>
</dbReference>
<keyword evidence="3 6" id="KW-0560">Oxidoreductase</keyword>
<evidence type="ECO:0000256" key="2">
    <source>
        <dbReference type="ARBA" id="ARBA00022643"/>
    </source>
</evidence>
<dbReference type="InterPro" id="IPR029039">
    <property type="entry name" value="Flavoprotein-like_sf"/>
</dbReference>
<keyword evidence="4 6" id="KW-0520">NAD</keyword>
<feature type="binding site" evidence="6">
    <location>
        <begin position="15"/>
        <end position="17"/>
    </location>
    <ligand>
        <name>FMN</name>
        <dbReference type="ChEBI" id="CHEBI:58210"/>
    </ligand>
</feature>
<feature type="binding site" evidence="6">
    <location>
        <position position="9"/>
    </location>
    <ligand>
        <name>FMN</name>
        <dbReference type="ChEBI" id="CHEBI:58210"/>
    </ligand>
</feature>
<comment type="caution">
    <text evidence="6">Lacks conserved residue(s) required for the propagation of feature annotation.</text>
</comment>
<keyword evidence="2 6" id="KW-0288">FMN</keyword>
<reference evidence="9 11" key="2">
    <citation type="submission" date="2015-03" db="EMBL/GenBank/DDBJ databases">
        <authorList>
            <person name="Murphy D."/>
        </authorList>
    </citation>
    <scope>NUCLEOTIDE SEQUENCE [LARGE SCALE GENOMIC DNA]</scope>
    <source>
        <strain evidence="9 11">IP06005</strain>
    </source>
</reference>
<dbReference type="GO" id="GO:0016652">
    <property type="term" value="F:oxidoreductase activity, acting on NAD(P)H as acceptor"/>
    <property type="evidence" value="ECO:0007669"/>
    <property type="project" value="UniProtKB-UniRule"/>
</dbReference>
<dbReference type="GO" id="GO:0009055">
    <property type="term" value="F:electron transfer activity"/>
    <property type="evidence" value="ECO:0007669"/>
    <property type="project" value="UniProtKB-UniRule"/>
</dbReference>
<dbReference type="InterPro" id="IPR003680">
    <property type="entry name" value="Flavodoxin_fold"/>
</dbReference>
<evidence type="ECO:0000256" key="6">
    <source>
        <dbReference type="HAMAP-Rule" id="MF_01216"/>
    </source>
</evidence>
<gene>
    <name evidence="9" type="primary">acpD_3</name>
    <name evidence="8" type="synonym">acpD_1</name>
    <name evidence="6" type="synonym">azoR</name>
    <name evidence="9" type="ORF">ERS137965_02577</name>
    <name evidence="8" type="ORF">ERS137966_00008</name>
</gene>
<evidence type="ECO:0000313" key="10">
    <source>
        <dbReference type="Proteomes" id="UP000038647"/>
    </source>
</evidence>
<dbReference type="eggNOG" id="COG1182">
    <property type="taxonomic scope" value="Bacteria"/>
</dbReference>
<comment type="function">
    <text evidence="6">Also exhibits azoreductase activity. Catalyzes the reductive cleavage of the azo bond in aromatic azo compounds to the corresponding amines.</text>
</comment>
<evidence type="ECO:0000313" key="8">
    <source>
        <dbReference type="EMBL" id="CNK37859.1"/>
    </source>
</evidence>
<dbReference type="GO" id="GO:0010181">
    <property type="term" value="F:FMN binding"/>
    <property type="evidence" value="ECO:0007669"/>
    <property type="project" value="UniProtKB-UniRule"/>
</dbReference>
<evidence type="ECO:0000256" key="4">
    <source>
        <dbReference type="ARBA" id="ARBA00023027"/>
    </source>
</evidence>
<evidence type="ECO:0000259" key="7">
    <source>
        <dbReference type="Pfam" id="PF02525"/>
    </source>
</evidence>
<dbReference type="OrthoDB" id="9787136at2"/>
<dbReference type="AlphaFoldDB" id="A0A0T9U9D2"/>
<keyword evidence="1 6" id="KW-0285">Flavoprotein</keyword>
<comment type="function">
    <text evidence="6">Quinone reductase that provides resistance to thiol-specific stress caused by electrophilic quinones.</text>
</comment>
<dbReference type="SUPFAM" id="SSF52218">
    <property type="entry name" value="Flavoproteins"/>
    <property type="match status" value="1"/>
</dbReference>
<dbReference type="EC" id="1.7.1.17" evidence="6"/>
<comment type="subunit">
    <text evidence="6">Homodimer.</text>
</comment>
<reference evidence="8 10" key="1">
    <citation type="submission" date="2015-03" db="EMBL/GenBank/DDBJ databases">
        <authorList>
            <consortium name="Pathogen Informatics"/>
            <person name="Murphy D."/>
        </authorList>
    </citation>
    <scope>NUCLEOTIDE SEQUENCE [LARGE SCALE GENOMIC DNA]</scope>
    <source>
        <strain evidence="8 10">IP08791</strain>
    </source>
</reference>
<evidence type="ECO:0000256" key="3">
    <source>
        <dbReference type="ARBA" id="ARBA00023002"/>
    </source>
</evidence>
<name>A0A0T9U9D2_YERAL</name>
<dbReference type="Gene3D" id="3.40.50.360">
    <property type="match status" value="1"/>
</dbReference>